<evidence type="ECO:0000313" key="1">
    <source>
        <dbReference type="EMBL" id="CAK9270868.1"/>
    </source>
</evidence>
<accession>A0ABP0WYZ2</accession>
<proteinExistence type="predicted"/>
<gene>
    <name evidence="1" type="ORF">CSSPJE1EN1_LOCUS16346</name>
</gene>
<evidence type="ECO:0000313" key="2">
    <source>
        <dbReference type="Proteomes" id="UP001497444"/>
    </source>
</evidence>
<dbReference type="EMBL" id="OZ020098">
    <property type="protein sequence ID" value="CAK9270868.1"/>
    <property type="molecule type" value="Genomic_DNA"/>
</dbReference>
<organism evidence="1 2">
    <name type="scientific">Sphagnum jensenii</name>
    <dbReference type="NCBI Taxonomy" id="128206"/>
    <lineage>
        <taxon>Eukaryota</taxon>
        <taxon>Viridiplantae</taxon>
        <taxon>Streptophyta</taxon>
        <taxon>Embryophyta</taxon>
        <taxon>Bryophyta</taxon>
        <taxon>Sphagnophytina</taxon>
        <taxon>Sphagnopsida</taxon>
        <taxon>Sphagnales</taxon>
        <taxon>Sphagnaceae</taxon>
        <taxon>Sphagnum</taxon>
    </lineage>
</organism>
<dbReference type="Proteomes" id="UP001497444">
    <property type="component" value="Chromosome 3"/>
</dbReference>
<reference evidence="1" key="1">
    <citation type="submission" date="2024-02" db="EMBL/GenBank/DDBJ databases">
        <authorList>
            <consortium name="ELIXIR-Norway"/>
            <consortium name="Elixir Norway"/>
        </authorList>
    </citation>
    <scope>NUCLEOTIDE SEQUENCE</scope>
</reference>
<protein>
    <submittedName>
        <fullName evidence="1">Uncharacterized protein</fullName>
    </submittedName>
</protein>
<name>A0ABP0WYZ2_9BRYO</name>
<keyword evidence="2" id="KW-1185">Reference proteome</keyword>
<sequence length="70" mass="7895">MPGMGLRWHLVIPRLRRNIVDTIVGDMLFDLVDESDNDEDADVEDHVFGNEAEFNAIMHLCLEVGAIVKS</sequence>